<keyword evidence="11" id="KW-1003">Cell membrane</keyword>
<protein>
    <recommendedName>
        <fullName evidence="11 12">ATP synthase subunit a</fullName>
    </recommendedName>
    <alternativeName>
        <fullName evidence="11">ATP synthase F0 sector subunit a</fullName>
    </alternativeName>
    <alternativeName>
        <fullName evidence="11">F-ATPase subunit 6</fullName>
    </alternativeName>
</protein>
<feature type="transmembrane region" description="Helical" evidence="11">
    <location>
        <begin position="211"/>
        <end position="235"/>
    </location>
</feature>
<evidence type="ECO:0000313" key="14">
    <source>
        <dbReference type="Proteomes" id="UP001596142"/>
    </source>
</evidence>
<evidence type="ECO:0000256" key="10">
    <source>
        <dbReference type="ARBA" id="ARBA00023310"/>
    </source>
</evidence>
<keyword evidence="5 11" id="KW-0812">Transmembrane</keyword>
<dbReference type="HAMAP" id="MF_01393">
    <property type="entry name" value="ATP_synth_a_bact"/>
    <property type="match status" value="1"/>
</dbReference>
<dbReference type="Proteomes" id="UP001596142">
    <property type="component" value="Unassembled WGS sequence"/>
</dbReference>
<dbReference type="EMBL" id="JBHSOZ010000002">
    <property type="protein sequence ID" value="MFC5711510.1"/>
    <property type="molecule type" value="Genomic_DNA"/>
</dbReference>
<keyword evidence="4 11" id="KW-0138">CF(0)</keyword>
<dbReference type="InterPro" id="IPR035908">
    <property type="entry name" value="F0_ATP_A_sf"/>
</dbReference>
<dbReference type="InterPro" id="IPR000568">
    <property type="entry name" value="ATP_synth_F0_asu"/>
</dbReference>
<proteinExistence type="inferred from homology"/>
<feature type="transmembrane region" description="Helical" evidence="11">
    <location>
        <begin position="79"/>
        <end position="100"/>
    </location>
</feature>
<keyword evidence="7 11" id="KW-1133">Transmembrane helix</keyword>
<reference evidence="14" key="1">
    <citation type="journal article" date="2019" name="Int. J. Syst. Evol. Microbiol.">
        <title>The Global Catalogue of Microorganisms (GCM) 10K type strain sequencing project: providing services to taxonomists for standard genome sequencing and annotation.</title>
        <authorList>
            <consortium name="The Broad Institute Genomics Platform"/>
            <consortium name="The Broad Institute Genome Sequencing Center for Infectious Disease"/>
            <person name="Wu L."/>
            <person name="Ma J."/>
        </authorList>
    </citation>
    <scope>NUCLEOTIDE SEQUENCE [LARGE SCALE GENOMIC DNA]</scope>
    <source>
        <strain evidence="14">CECT 7184</strain>
    </source>
</reference>
<dbReference type="SUPFAM" id="SSF81336">
    <property type="entry name" value="F1F0 ATP synthase subunit A"/>
    <property type="match status" value="1"/>
</dbReference>
<name>A0ABW0YGG8_9BACI</name>
<sequence length="242" mass="26807">MDHGAPIVEGLFGIGWLSVNLSNIMMITVTAIIVALIGIFSARSIQMKPTGLQNVFEWIIDFVRNIINSTMDWKKGERFFGLGITLFLFIFVANMLGIPFMIVAEPGHEVWWKSPTADPVITLTFAVFVIVLTHYYGIKMKGFKAYGADYFKPVPFLFPLKLVEEVANTLTLGMRLFGNLYAKEILLALLAGLGGSGLVGAMVGVAPMVAWQAFSIFIGAIQAFIFLMLTMVYMAHKVEEDH</sequence>
<dbReference type="CDD" id="cd00310">
    <property type="entry name" value="ATP-synt_Fo_a_6"/>
    <property type="match status" value="1"/>
</dbReference>
<dbReference type="InterPro" id="IPR045082">
    <property type="entry name" value="ATP_syn_F0_a_bact/chloroplast"/>
</dbReference>
<keyword evidence="9 11" id="KW-0472">Membrane</keyword>
<dbReference type="Pfam" id="PF00119">
    <property type="entry name" value="ATP-synt_A"/>
    <property type="match status" value="1"/>
</dbReference>
<accession>A0ABW0YGG8</accession>
<evidence type="ECO:0000256" key="11">
    <source>
        <dbReference type="HAMAP-Rule" id="MF_01393"/>
    </source>
</evidence>
<dbReference type="InterPro" id="IPR023011">
    <property type="entry name" value="ATP_synth_F0_asu_AS"/>
</dbReference>
<evidence type="ECO:0000256" key="6">
    <source>
        <dbReference type="ARBA" id="ARBA00022781"/>
    </source>
</evidence>
<feature type="transmembrane region" description="Helical" evidence="11">
    <location>
        <begin position="20"/>
        <end position="40"/>
    </location>
</feature>
<gene>
    <name evidence="11 13" type="primary">atpB</name>
    <name evidence="13" type="ORF">ACFPU1_01805</name>
</gene>
<comment type="function">
    <text evidence="11 12">Key component of the proton channel; it plays a direct role in the translocation of protons across the membrane.</text>
</comment>
<organism evidence="13 14">
    <name type="scientific">Thalassorhabdus alkalitolerans</name>
    <dbReference type="NCBI Taxonomy" id="2282697"/>
    <lineage>
        <taxon>Bacteria</taxon>
        <taxon>Bacillati</taxon>
        <taxon>Bacillota</taxon>
        <taxon>Bacilli</taxon>
        <taxon>Bacillales</taxon>
        <taxon>Bacillaceae</taxon>
        <taxon>Thalassorhabdus</taxon>
    </lineage>
</organism>
<keyword evidence="10 11" id="KW-0066">ATP synthesis</keyword>
<keyword evidence="8 11" id="KW-0406">Ion transport</keyword>
<evidence type="ECO:0000256" key="7">
    <source>
        <dbReference type="ARBA" id="ARBA00022989"/>
    </source>
</evidence>
<dbReference type="RefSeq" id="WP_054637074.1">
    <property type="nucleotide sequence ID" value="NZ_JBHSOZ010000002.1"/>
</dbReference>
<dbReference type="Gene3D" id="1.20.120.220">
    <property type="entry name" value="ATP synthase, F0 complex, subunit A"/>
    <property type="match status" value="1"/>
</dbReference>
<evidence type="ECO:0000256" key="3">
    <source>
        <dbReference type="ARBA" id="ARBA00022448"/>
    </source>
</evidence>
<keyword evidence="6 11" id="KW-0375">Hydrogen ion transport</keyword>
<evidence type="ECO:0000256" key="4">
    <source>
        <dbReference type="ARBA" id="ARBA00022547"/>
    </source>
</evidence>
<comment type="similarity">
    <text evidence="2 11 12">Belongs to the ATPase A chain family.</text>
</comment>
<evidence type="ECO:0000256" key="2">
    <source>
        <dbReference type="ARBA" id="ARBA00006810"/>
    </source>
</evidence>
<dbReference type="NCBIfam" id="NF004479">
    <property type="entry name" value="PRK05815.1-4"/>
    <property type="match status" value="1"/>
</dbReference>
<keyword evidence="14" id="KW-1185">Reference proteome</keyword>
<evidence type="ECO:0000256" key="5">
    <source>
        <dbReference type="ARBA" id="ARBA00022692"/>
    </source>
</evidence>
<evidence type="ECO:0000256" key="12">
    <source>
        <dbReference type="RuleBase" id="RU000483"/>
    </source>
</evidence>
<dbReference type="PROSITE" id="PS00449">
    <property type="entry name" value="ATPASE_A"/>
    <property type="match status" value="1"/>
</dbReference>
<evidence type="ECO:0000256" key="9">
    <source>
        <dbReference type="ARBA" id="ARBA00023136"/>
    </source>
</evidence>
<dbReference type="PANTHER" id="PTHR42823">
    <property type="entry name" value="ATP SYNTHASE SUBUNIT A, CHLOROPLASTIC"/>
    <property type="match status" value="1"/>
</dbReference>
<evidence type="ECO:0000256" key="1">
    <source>
        <dbReference type="ARBA" id="ARBA00004141"/>
    </source>
</evidence>
<evidence type="ECO:0000313" key="13">
    <source>
        <dbReference type="EMBL" id="MFC5711510.1"/>
    </source>
</evidence>
<evidence type="ECO:0000256" key="8">
    <source>
        <dbReference type="ARBA" id="ARBA00023065"/>
    </source>
</evidence>
<comment type="subcellular location">
    <subcellularLocation>
        <location evidence="11 12">Cell membrane</location>
        <topology evidence="11 12">Multi-pass membrane protein</topology>
    </subcellularLocation>
    <subcellularLocation>
        <location evidence="1">Membrane</location>
        <topology evidence="1">Multi-pass membrane protein</topology>
    </subcellularLocation>
</comment>
<keyword evidence="3 11" id="KW-0813">Transport</keyword>
<feature type="transmembrane region" description="Helical" evidence="11">
    <location>
        <begin position="185"/>
        <end position="205"/>
    </location>
</feature>
<feature type="transmembrane region" description="Helical" evidence="11">
    <location>
        <begin position="120"/>
        <end position="138"/>
    </location>
</feature>
<dbReference type="NCBIfam" id="TIGR01131">
    <property type="entry name" value="ATP_synt_6_or_A"/>
    <property type="match status" value="1"/>
</dbReference>
<dbReference type="PANTHER" id="PTHR42823:SF3">
    <property type="entry name" value="ATP SYNTHASE SUBUNIT A, CHLOROPLASTIC"/>
    <property type="match status" value="1"/>
</dbReference>
<comment type="caution">
    <text evidence="13">The sequence shown here is derived from an EMBL/GenBank/DDBJ whole genome shotgun (WGS) entry which is preliminary data.</text>
</comment>
<dbReference type="PRINTS" id="PR00123">
    <property type="entry name" value="ATPASEA"/>
</dbReference>